<evidence type="ECO:0000313" key="12">
    <source>
        <dbReference type="Proteomes" id="UP001152885"/>
    </source>
</evidence>
<dbReference type="GO" id="GO:0005965">
    <property type="term" value="C:protein farnesyltransferase complex"/>
    <property type="evidence" value="ECO:0007669"/>
    <property type="project" value="UniProtKB-UniRule"/>
</dbReference>
<comment type="cofactor">
    <cofactor evidence="9">
        <name>Zn(2+)</name>
        <dbReference type="ChEBI" id="CHEBI:29105"/>
    </cofactor>
    <text evidence="9">Binds 1 zinc ion per subunit.</text>
</comment>
<dbReference type="GO" id="GO:0008270">
    <property type="term" value="F:zinc ion binding"/>
    <property type="evidence" value="ECO:0007669"/>
    <property type="project" value="UniProtKB-UniRule"/>
</dbReference>
<evidence type="ECO:0000256" key="1">
    <source>
        <dbReference type="ARBA" id="ARBA00010497"/>
    </source>
</evidence>
<sequence>MSNNSKRNQKLKDINYIIKLLGRKRYPIITEMTSTEISNKSNWKPYNPPIKDTYTSLTTVSQDEFHKVLSDEYSQIENMKFYKDIHVDYLNVALNSKYPSGFKSLDANHTWMIYWLVNSLVLLKSEITKDTKVLVRDKIESCIIDDGIHGISGGRNQIGHVASAYAAILSLILIEEYELLNRIKDNLYNWFMSLKTDYGFRMHEHGESDTRSIYCVLIISTLLNIKTEELMSGVIENLKCCQTFEGGFGNVENCEAHGGYTYCGIASFLILLKSKNAVKHSINFDSLLYWSVSRQGNYEGGFNGRTNKLVDSCYSFWIGGTIPILESIEENKLFQNDGLKNYILTCCQNDINGGFIDKPGRKVDFYHTNYALSGLSIIENEYVLNENESDDCLAFGFDVSDGLNELDIGCIHPVFAIPIEKVNECKEFFYGND</sequence>
<dbReference type="InterPro" id="IPR026872">
    <property type="entry name" value="FTB"/>
</dbReference>
<evidence type="ECO:0000256" key="6">
    <source>
        <dbReference type="ARBA" id="ARBA00022723"/>
    </source>
</evidence>
<dbReference type="SUPFAM" id="SSF48239">
    <property type="entry name" value="Terpenoid cyclases/Protein prenyltransferases"/>
    <property type="match status" value="1"/>
</dbReference>
<comment type="caution">
    <text evidence="11">The sequence shown here is derived from an EMBL/GenBank/DDBJ whole genome shotgun (WGS) entry which is preliminary data.</text>
</comment>
<gene>
    <name evidence="11" type="ORF">CANVERA_P4002</name>
</gene>
<evidence type="ECO:0000256" key="5">
    <source>
        <dbReference type="ARBA" id="ARBA00022679"/>
    </source>
</evidence>
<evidence type="ECO:0000256" key="9">
    <source>
        <dbReference type="RuleBase" id="RU365056"/>
    </source>
</evidence>
<dbReference type="PANTHER" id="PTHR11774">
    <property type="entry name" value="GERANYLGERANYL TRANSFERASE TYPE BETA SUBUNIT"/>
    <property type="match status" value="1"/>
</dbReference>
<keyword evidence="6 9" id="KW-0479">Metal-binding</keyword>
<organism evidence="11 12">
    <name type="scientific">Candida verbasci</name>
    <dbReference type="NCBI Taxonomy" id="1227364"/>
    <lineage>
        <taxon>Eukaryota</taxon>
        <taxon>Fungi</taxon>
        <taxon>Dikarya</taxon>
        <taxon>Ascomycota</taxon>
        <taxon>Saccharomycotina</taxon>
        <taxon>Pichiomycetes</taxon>
        <taxon>Debaryomycetaceae</taxon>
        <taxon>Candida/Lodderomyces clade</taxon>
        <taxon>Candida</taxon>
    </lineage>
</organism>
<evidence type="ECO:0000259" key="10">
    <source>
        <dbReference type="Pfam" id="PF00432"/>
    </source>
</evidence>
<comment type="catalytic activity">
    <reaction evidence="9">
        <text>L-cysteinyl-[protein] + (2E,6E)-farnesyl diphosphate = S-(2E,6E)-farnesyl-L-cysteinyl-[protein] + diphosphate</text>
        <dbReference type="Rhea" id="RHEA:13345"/>
        <dbReference type="Rhea" id="RHEA-COMP:10131"/>
        <dbReference type="Rhea" id="RHEA-COMP:11535"/>
        <dbReference type="ChEBI" id="CHEBI:29950"/>
        <dbReference type="ChEBI" id="CHEBI:33019"/>
        <dbReference type="ChEBI" id="CHEBI:86019"/>
        <dbReference type="ChEBI" id="CHEBI:175763"/>
    </reaction>
</comment>
<dbReference type="GO" id="GO:0097354">
    <property type="term" value="P:prenylation"/>
    <property type="evidence" value="ECO:0007669"/>
    <property type="project" value="UniProtKB-UniRule"/>
</dbReference>
<dbReference type="OrthoDB" id="10261146at2759"/>
<dbReference type="InterPro" id="IPR001330">
    <property type="entry name" value="Prenyltrans"/>
</dbReference>
<evidence type="ECO:0000256" key="2">
    <source>
        <dbReference type="ARBA" id="ARBA00012702"/>
    </source>
</evidence>
<proteinExistence type="inferred from homology"/>
<keyword evidence="7" id="KW-0677">Repeat</keyword>
<keyword evidence="5 9" id="KW-0808">Transferase</keyword>
<comment type="function">
    <text evidence="9">Catalyzes the transfer of a farnesyl moiety from farnesyl diphosphate to a cysteine at the fourth position from the C-terminus of several proteins. The beta subunit is responsible for peptide-binding.</text>
</comment>
<keyword evidence="12" id="KW-1185">Reference proteome</keyword>
<evidence type="ECO:0000256" key="3">
    <source>
        <dbReference type="ARBA" id="ARBA00015798"/>
    </source>
</evidence>
<reference evidence="11" key="1">
    <citation type="submission" date="2022-12" db="EMBL/GenBank/DDBJ databases">
        <authorList>
            <person name="Brejova B."/>
        </authorList>
    </citation>
    <scope>NUCLEOTIDE SEQUENCE</scope>
</reference>
<evidence type="ECO:0000256" key="8">
    <source>
        <dbReference type="ARBA" id="ARBA00022833"/>
    </source>
</evidence>
<dbReference type="EC" id="2.5.1.58" evidence="2 9"/>
<dbReference type="CDD" id="cd02893">
    <property type="entry name" value="FTase"/>
    <property type="match status" value="1"/>
</dbReference>
<feature type="domain" description="Prenyltransferase alpha-alpha toroid" evidence="10">
    <location>
        <begin position="82"/>
        <end position="404"/>
    </location>
</feature>
<dbReference type="InterPro" id="IPR008930">
    <property type="entry name" value="Terpenoid_cyclase/PrenylTrfase"/>
</dbReference>
<comment type="subunit">
    <text evidence="9">Heterodimer of an alpha and a beta subunit.</text>
</comment>
<evidence type="ECO:0000256" key="4">
    <source>
        <dbReference type="ARBA" id="ARBA00022602"/>
    </source>
</evidence>
<keyword evidence="8 9" id="KW-0862">Zinc</keyword>
<keyword evidence="4 9" id="KW-0637">Prenyltransferase</keyword>
<accession>A0A9W4U141</accession>
<dbReference type="GO" id="GO:0004660">
    <property type="term" value="F:protein farnesyltransferase activity"/>
    <property type="evidence" value="ECO:0007669"/>
    <property type="project" value="UniProtKB-UniRule"/>
</dbReference>
<dbReference type="AlphaFoldDB" id="A0A9W4U141"/>
<dbReference type="EMBL" id="CANTUO010000004">
    <property type="protein sequence ID" value="CAI5759489.1"/>
    <property type="molecule type" value="Genomic_DNA"/>
</dbReference>
<evidence type="ECO:0000313" key="11">
    <source>
        <dbReference type="EMBL" id="CAI5759489.1"/>
    </source>
</evidence>
<evidence type="ECO:0000256" key="7">
    <source>
        <dbReference type="ARBA" id="ARBA00022737"/>
    </source>
</evidence>
<protein>
    <recommendedName>
        <fullName evidence="3 9">Protein farnesyltransferase subunit beta</fullName>
        <shortName evidence="9">FTase-beta</shortName>
        <ecNumber evidence="2 9">2.5.1.58</ecNumber>
    </recommendedName>
</protein>
<dbReference type="Pfam" id="PF00432">
    <property type="entry name" value="Prenyltrans"/>
    <property type="match status" value="1"/>
</dbReference>
<comment type="similarity">
    <text evidence="1 9">Belongs to the protein prenyltransferase subunit beta family.</text>
</comment>
<name>A0A9W4U141_9ASCO</name>
<dbReference type="Proteomes" id="UP001152885">
    <property type="component" value="Unassembled WGS sequence"/>
</dbReference>
<dbReference type="InterPro" id="IPR045089">
    <property type="entry name" value="PGGT1B-like"/>
</dbReference>
<dbReference type="PANTHER" id="PTHR11774:SF6">
    <property type="entry name" value="PROTEIN FARNESYLTRANSFERASE SUBUNIT BETA"/>
    <property type="match status" value="1"/>
</dbReference>
<dbReference type="Gene3D" id="1.50.10.20">
    <property type="match status" value="1"/>
</dbReference>